<organism evidence="7 8">
    <name type="scientific">Vibrio olivae</name>
    <dbReference type="NCBI Taxonomy" id="1243002"/>
    <lineage>
        <taxon>Bacteria</taxon>
        <taxon>Pseudomonadati</taxon>
        <taxon>Pseudomonadota</taxon>
        <taxon>Gammaproteobacteria</taxon>
        <taxon>Vibrionales</taxon>
        <taxon>Vibrionaceae</taxon>
        <taxon>Vibrio</taxon>
    </lineage>
</organism>
<evidence type="ECO:0000256" key="5">
    <source>
        <dbReference type="ARBA" id="ARBA00022729"/>
    </source>
</evidence>
<keyword evidence="4" id="KW-0410">Iron transport</keyword>
<evidence type="ECO:0000313" key="7">
    <source>
        <dbReference type="EMBL" id="MFB9134645.1"/>
    </source>
</evidence>
<gene>
    <name evidence="7" type="ORF">ACFFUV_06605</name>
</gene>
<dbReference type="Proteomes" id="UP001589645">
    <property type="component" value="Unassembled WGS sequence"/>
</dbReference>
<dbReference type="Gene3D" id="3.40.50.1980">
    <property type="entry name" value="Nitrogenase molybdenum iron protein domain"/>
    <property type="match status" value="2"/>
</dbReference>
<accession>A0ABV5HKA0</accession>
<name>A0ABV5HKA0_9VIBR</name>
<evidence type="ECO:0000259" key="6">
    <source>
        <dbReference type="PROSITE" id="PS50983"/>
    </source>
</evidence>
<dbReference type="CDD" id="cd01146">
    <property type="entry name" value="FhuD"/>
    <property type="match status" value="1"/>
</dbReference>
<evidence type="ECO:0000256" key="3">
    <source>
        <dbReference type="ARBA" id="ARBA00022448"/>
    </source>
</evidence>
<dbReference type="EMBL" id="JBHMEP010000001">
    <property type="protein sequence ID" value="MFB9134645.1"/>
    <property type="molecule type" value="Genomic_DNA"/>
</dbReference>
<dbReference type="InterPro" id="IPR002491">
    <property type="entry name" value="ABC_transptr_periplasmic_BD"/>
</dbReference>
<evidence type="ECO:0000256" key="1">
    <source>
        <dbReference type="ARBA" id="ARBA00004196"/>
    </source>
</evidence>
<protein>
    <submittedName>
        <fullName evidence="7">ABC transporter substrate-binding protein</fullName>
    </submittedName>
</protein>
<dbReference type="Pfam" id="PF01497">
    <property type="entry name" value="Peripla_BP_2"/>
    <property type="match status" value="1"/>
</dbReference>
<dbReference type="RefSeq" id="WP_390190632.1">
    <property type="nucleotide sequence ID" value="NZ_JBHMEP010000001.1"/>
</dbReference>
<comment type="similarity">
    <text evidence="2">Belongs to the bacterial solute-binding protein 8 family.</text>
</comment>
<dbReference type="PROSITE" id="PS50983">
    <property type="entry name" value="FE_B12_PBP"/>
    <property type="match status" value="1"/>
</dbReference>
<dbReference type="InterPro" id="IPR051313">
    <property type="entry name" value="Bact_iron-sidero_bind"/>
</dbReference>
<keyword evidence="8" id="KW-1185">Reference proteome</keyword>
<evidence type="ECO:0000313" key="8">
    <source>
        <dbReference type="Proteomes" id="UP001589645"/>
    </source>
</evidence>
<comment type="subcellular location">
    <subcellularLocation>
        <location evidence="1">Cell envelope</location>
    </subcellularLocation>
</comment>
<comment type="caution">
    <text evidence="7">The sequence shown here is derived from an EMBL/GenBank/DDBJ whole genome shotgun (WGS) entry which is preliminary data.</text>
</comment>
<keyword evidence="3" id="KW-0813">Transport</keyword>
<keyword evidence="5" id="KW-0732">Signal</keyword>
<reference evidence="7 8" key="1">
    <citation type="submission" date="2024-09" db="EMBL/GenBank/DDBJ databases">
        <authorList>
            <person name="Sun Q."/>
            <person name="Mori K."/>
        </authorList>
    </citation>
    <scope>NUCLEOTIDE SEQUENCE [LARGE SCALE GENOMIC DNA]</scope>
    <source>
        <strain evidence="7 8">CECT 8064</strain>
    </source>
</reference>
<dbReference type="PANTHER" id="PTHR30532">
    <property type="entry name" value="IRON III DICITRATE-BINDING PERIPLASMIC PROTEIN"/>
    <property type="match status" value="1"/>
</dbReference>
<proteinExistence type="inferred from homology"/>
<keyword evidence="4" id="KW-0406">Ion transport</keyword>
<dbReference type="PANTHER" id="PTHR30532:SF21">
    <property type="entry name" value="SIDEROPHORE-BINDING LIPOPROTEIN YFIY-RELATED"/>
    <property type="match status" value="1"/>
</dbReference>
<feature type="domain" description="Fe/B12 periplasmic-binding" evidence="6">
    <location>
        <begin position="29"/>
        <end position="291"/>
    </location>
</feature>
<sequence length="294" mass="33011">MLISMMSQATFLQVSHAMGQTNLDKPAQRVVTLFQGATDSLVALGIQPVGVVDSWTEKPTYHYLRPSLEGVTHLGLETQPNLEDIAALKPDVIIGARARHEKIYAQLKKIAPTVMTDNVYDFEQTLSLAAKVTATEAKAQQLWQTWQQRVADFRQQIKHKSNGWPLSASILDVRADHLRIYLNNSFAGSVLGSIGFQFPIRHNDTWGMKIKTKESLPSINADVFFVISHGNQPAVQQNYRAWRSHPLWQVLKAPRTQQVYEVNQVAWLLSGGILGANLMLDELTEIYQLPKGEQ</sequence>
<keyword evidence="4" id="KW-0408">Iron</keyword>
<dbReference type="SUPFAM" id="SSF53807">
    <property type="entry name" value="Helical backbone' metal receptor"/>
    <property type="match status" value="1"/>
</dbReference>
<evidence type="ECO:0000256" key="2">
    <source>
        <dbReference type="ARBA" id="ARBA00008814"/>
    </source>
</evidence>
<evidence type="ECO:0000256" key="4">
    <source>
        <dbReference type="ARBA" id="ARBA00022496"/>
    </source>
</evidence>